<dbReference type="Proteomes" id="UP001224775">
    <property type="component" value="Unassembled WGS sequence"/>
</dbReference>
<dbReference type="PANTHER" id="PTHR43821">
    <property type="entry name" value="NAD(P)H NITROREDUCTASE YDJA-RELATED"/>
    <property type="match status" value="1"/>
</dbReference>
<keyword evidence="5" id="KW-0106">Calcium</keyword>
<keyword evidence="7 11" id="KW-0560">Oxidoreductase</keyword>
<dbReference type="Gene3D" id="3.40.109.10">
    <property type="entry name" value="NADH Oxidase"/>
    <property type="match status" value="1"/>
</dbReference>
<keyword evidence="6" id="KW-0521">NADP</keyword>
<sequence>MPPANCLIALSALLCATVATAFTAIPTRNNNVVVVAQTQRVRPLFDADKPTEQDAATNEEAEYDFNEADFADYTSDYSDIDEGEEFDGDDEDEDLLDDPASLVELYDDYDSIGGYDLSPFEKHAREVFLTYADRVSSSIDHDSETLHAHANEDNQLENSGIQLGDLYSMLQTLDIQATEEESEALFKYLDEDGSGIVELDEFLPWYAEAVDSVQQMGMTFQQLVKSRRTVNKFDATEVDDGVLRRAIECAIAAPNRSGTEPWRFIKLGKETIAKLVDLRGQIEGSGGSFVSWTRVPHWIVVTYPRKKPDSGPDGNMQQREDFKSVCCAVQNFMLSMWSEGIGTKWTDGPIQRTEEFAKVCGVDLEKEKVAGVIWYGFARGGLNRGVQAKYRKKGVEEVLDILP</sequence>
<evidence type="ECO:0000256" key="6">
    <source>
        <dbReference type="ARBA" id="ARBA00022857"/>
    </source>
</evidence>
<comment type="similarity">
    <text evidence="2">Belongs to the nitroreductase family.</text>
</comment>
<dbReference type="AlphaFoldDB" id="A0AAD8YAL0"/>
<dbReference type="InterPro" id="IPR002048">
    <property type="entry name" value="EF_hand_dom"/>
</dbReference>
<evidence type="ECO:0000256" key="2">
    <source>
        <dbReference type="ARBA" id="ARBA00007118"/>
    </source>
</evidence>
<accession>A0AAD8YAL0</accession>
<feature type="domain" description="EF-hand" evidence="10">
    <location>
        <begin position="177"/>
        <end position="212"/>
    </location>
</feature>
<dbReference type="InterPro" id="IPR026021">
    <property type="entry name" value="YdjA-like"/>
</dbReference>
<dbReference type="PANTHER" id="PTHR43821:SF1">
    <property type="entry name" value="NAD(P)H NITROREDUCTASE YDJA-RELATED"/>
    <property type="match status" value="1"/>
</dbReference>
<protein>
    <submittedName>
        <fullName evidence="11">Nitroreductase family protein</fullName>
        <ecNumber evidence="11">1.-.-.-</ecNumber>
    </submittedName>
</protein>
<dbReference type="InterPro" id="IPR018247">
    <property type="entry name" value="EF_Hand_1_Ca_BS"/>
</dbReference>
<evidence type="ECO:0000256" key="4">
    <source>
        <dbReference type="ARBA" id="ARBA00022643"/>
    </source>
</evidence>
<dbReference type="Gene3D" id="1.10.238.10">
    <property type="entry name" value="EF-hand"/>
    <property type="match status" value="1"/>
</dbReference>
<dbReference type="EC" id="1.-.-.-" evidence="11"/>
<evidence type="ECO:0000259" key="10">
    <source>
        <dbReference type="PROSITE" id="PS50222"/>
    </source>
</evidence>
<keyword evidence="12" id="KW-1185">Reference proteome</keyword>
<dbReference type="SUPFAM" id="SSF55469">
    <property type="entry name" value="FMN-dependent nitroreductase-like"/>
    <property type="match status" value="1"/>
</dbReference>
<evidence type="ECO:0000256" key="3">
    <source>
        <dbReference type="ARBA" id="ARBA00022630"/>
    </source>
</evidence>
<keyword evidence="9" id="KW-0732">Signal</keyword>
<evidence type="ECO:0000313" key="11">
    <source>
        <dbReference type="EMBL" id="KAK1742884.1"/>
    </source>
</evidence>
<dbReference type="InterPro" id="IPR029479">
    <property type="entry name" value="Nitroreductase"/>
</dbReference>
<reference evidence="11" key="1">
    <citation type="submission" date="2023-06" db="EMBL/GenBank/DDBJ databases">
        <title>Survivors Of The Sea: Transcriptome response of Skeletonema marinoi to long-term dormancy.</title>
        <authorList>
            <person name="Pinder M.I.M."/>
            <person name="Kourtchenko O."/>
            <person name="Robertson E.K."/>
            <person name="Larsson T."/>
            <person name="Maumus F."/>
            <person name="Osuna-Cruz C.M."/>
            <person name="Vancaester E."/>
            <person name="Stenow R."/>
            <person name="Vandepoele K."/>
            <person name="Ploug H."/>
            <person name="Bruchert V."/>
            <person name="Godhe A."/>
            <person name="Topel M."/>
        </authorList>
    </citation>
    <scope>NUCLEOTIDE SEQUENCE</scope>
    <source>
        <strain evidence="11">R05AC</strain>
    </source>
</reference>
<dbReference type="GO" id="GO:0005509">
    <property type="term" value="F:calcium ion binding"/>
    <property type="evidence" value="ECO:0007669"/>
    <property type="project" value="InterPro"/>
</dbReference>
<dbReference type="Pfam" id="PF00881">
    <property type="entry name" value="Nitroreductase"/>
    <property type="match status" value="2"/>
</dbReference>
<keyword evidence="4" id="KW-0288">FMN</keyword>
<dbReference type="InterPro" id="IPR052530">
    <property type="entry name" value="NAD(P)H_nitroreductase"/>
</dbReference>
<dbReference type="GO" id="GO:0016491">
    <property type="term" value="F:oxidoreductase activity"/>
    <property type="evidence" value="ECO:0007669"/>
    <property type="project" value="UniProtKB-KW"/>
</dbReference>
<evidence type="ECO:0000256" key="5">
    <source>
        <dbReference type="ARBA" id="ARBA00022837"/>
    </source>
</evidence>
<dbReference type="CDD" id="cd02135">
    <property type="entry name" value="YdjA-like"/>
    <property type="match status" value="1"/>
</dbReference>
<dbReference type="SUPFAM" id="SSF47473">
    <property type="entry name" value="EF-hand"/>
    <property type="match status" value="1"/>
</dbReference>
<dbReference type="EMBL" id="JATAAI010000010">
    <property type="protein sequence ID" value="KAK1742884.1"/>
    <property type="molecule type" value="Genomic_DNA"/>
</dbReference>
<dbReference type="InterPro" id="IPR011992">
    <property type="entry name" value="EF-hand-dom_pair"/>
</dbReference>
<dbReference type="PROSITE" id="PS50222">
    <property type="entry name" value="EF_HAND_2"/>
    <property type="match status" value="1"/>
</dbReference>
<feature type="chain" id="PRO_5042155708" evidence="9">
    <location>
        <begin position="22"/>
        <end position="403"/>
    </location>
</feature>
<evidence type="ECO:0000256" key="8">
    <source>
        <dbReference type="ARBA" id="ARBA00023027"/>
    </source>
</evidence>
<evidence type="ECO:0000256" key="7">
    <source>
        <dbReference type="ARBA" id="ARBA00023002"/>
    </source>
</evidence>
<keyword evidence="8" id="KW-0520">NAD</keyword>
<dbReference type="PROSITE" id="PS00018">
    <property type="entry name" value="EF_HAND_1"/>
    <property type="match status" value="1"/>
</dbReference>
<feature type="signal peptide" evidence="9">
    <location>
        <begin position="1"/>
        <end position="21"/>
    </location>
</feature>
<evidence type="ECO:0000256" key="9">
    <source>
        <dbReference type="SAM" id="SignalP"/>
    </source>
</evidence>
<gene>
    <name evidence="11" type="ORF">QTG54_006481</name>
</gene>
<organism evidence="11 12">
    <name type="scientific">Skeletonema marinoi</name>
    <dbReference type="NCBI Taxonomy" id="267567"/>
    <lineage>
        <taxon>Eukaryota</taxon>
        <taxon>Sar</taxon>
        <taxon>Stramenopiles</taxon>
        <taxon>Ochrophyta</taxon>
        <taxon>Bacillariophyta</taxon>
        <taxon>Coscinodiscophyceae</taxon>
        <taxon>Thalassiosirophycidae</taxon>
        <taxon>Thalassiosirales</taxon>
        <taxon>Skeletonemataceae</taxon>
        <taxon>Skeletonema</taxon>
        <taxon>Skeletonema marinoi-dohrnii complex</taxon>
    </lineage>
</organism>
<dbReference type="InterPro" id="IPR000415">
    <property type="entry name" value="Nitroreductase-like"/>
</dbReference>
<name>A0AAD8YAL0_9STRA</name>
<keyword evidence="3" id="KW-0285">Flavoprotein</keyword>
<evidence type="ECO:0000313" key="12">
    <source>
        <dbReference type="Proteomes" id="UP001224775"/>
    </source>
</evidence>
<comment type="cofactor">
    <cofactor evidence="1">
        <name>FMN</name>
        <dbReference type="ChEBI" id="CHEBI:58210"/>
    </cofactor>
</comment>
<proteinExistence type="inferred from homology"/>
<comment type="caution">
    <text evidence="11">The sequence shown here is derived from an EMBL/GenBank/DDBJ whole genome shotgun (WGS) entry which is preliminary data.</text>
</comment>
<evidence type="ECO:0000256" key="1">
    <source>
        <dbReference type="ARBA" id="ARBA00001917"/>
    </source>
</evidence>